<organism evidence="1 2">
    <name type="scientific">Candidatus Colwellbacteria bacterium GWA2_46_10</name>
    <dbReference type="NCBI Taxonomy" id="1797684"/>
    <lineage>
        <taxon>Bacteria</taxon>
        <taxon>Candidatus Colwelliibacteriota</taxon>
    </lineage>
</organism>
<proteinExistence type="predicted"/>
<evidence type="ECO:0000313" key="2">
    <source>
        <dbReference type="Proteomes" id="UP000178179"/>
    </source>
</evidence>
<gene>
    <name evidence="1" type="ORF">A2119_00425</name>
</gene>
<name>A0A1G1YV22_9BACT</name>
<dbReference type="AlphaFoldDB" id="A0A1G1YV22"/>
<reference evidence="1 2" key="1">
    <citation type="journal article" date="2016" name="Nat. Commun.">
        <title>Thousands of microbial genomes shed light on interconnected biogeochemical processes in an aquifer system.</title>
        <authorList>
            <person name="Anantharaman K."/>
            <person name="Brown C.T."/>
            <person name="Hug L.A."/>
            <person name="Sharon I."/>
            <person name="Castelle C.J."/>
            <person name="Probst A.J."/>
            <person name="Thomas B.C."/>
            <person name="Singh A."/>
            <person name="Wilkins M.J."/>
            <person name="Karaoz U."/>
            <person name="Brodie E.L."/>
            <person name="Williams K.H."/>
            <person name="Hubbard S.S."/>
            <person name="Banfield J.F."/>
        </authorList>
    </citation>
    <scope>NUCLEOTIDE SEQUENCE [LARGE SCALE GENOMIC DNA]</scope>
</reference>
<sequence length="98" mass="10998">MNRVHASLPRDLSGEKPNPRRLLLVDRTGRVYYDNLVAAMTWRRNIGGLQTVVSAGLRGMCDQAFVQKSLDEEIAKVAHGAKISYDMGTLLRELKPFL</sequence>
<accession>A0A1G1YV22</accession>
<dbReference type="EMBL" id="MHIS01000019">
    <property type="protein sequence ID" value="OGY56248.1"/>
    <property type="molecule type" value="Genomic_DNA"/>
</dbReference>
<protein>
    <submittedName>
        <fullName evidence="1">Uncharacterized protein</fullName>
    </submittedName>
</protein>
<comment type="caution">
    <text evidence="1">The sequence shown here is derived from an EMBL/GenBank/DDBJ whole genome shotgun (WGS) entry which is preliminary data.</text>
</comment>
<dbReference type="Proteomes" id="UP000178179">
    <property type="component" value="Unassembled WGS sequence"/>
</dbReference>
<evidence type="ECO:0000313" key="1">
    <source>
        <dbReference type="EMBL" id="OGY56248.1"/>
    </source>
</evidence>